<comment type="function">
    <text evidence="1">Involved in the import of queuosine (Q) precursors, required for Q precursor salvage.</text>
</comment>
<comment type="similarity">
    <text evidence="1">Belongs to the vitamin uptake transporter (VUT/ECF) (TC 2.A.88) family. Q precursor transporter subfamily.</text>
</comment>
<dbReference type="HAMAP" id="MF_02088">
    <property type="entry name" value="Q_prec_transport"/>
    <property type="match status" value="1"/>
</dbReference>
<keyword evidence="1" id="KW-1133">Transmembrane helix</keyword>
<protein>
    <recommendedName>
        <fullName evidence="1">Probable queuosine precursor transporter</fullName>
        <shortName evidence="1">Q precursor transporter</shortName>
    </recommendedName>
</protein>
<comment type="caution">
    <text evidence="2">The sequence shown here is derived from an EMBL/GenBank/DDBJ whole genome shotgun (WGS) entry which is preliminary data.</text>
</comment>
<dbReference type="PANTHER" id="PTHR34300:SF2">
    <property type="entry name" value="QUEUOSINE PRECURSOR TRANSPORTER-RELATED"/>
    <property type="match status" value="1"/>
</dbReference>
<evidence type="ECO:0000256" key="1">
    <source>
        <dbReference type="HAMAP-Rule" id="MF_02088"/>
    </source>
</evidence>
<dbReference type="GO" id="GO:0022857">
    <property type="term" value="F:transmembrane transporter activity"/>
    <property type="evidence" value="ECO:0007669"/>
    <property type="project" value="UniProtKB-UniRule"/>
</dbReference>
<dbReference type="eggNOG" id="COG1738">
    <property type="taxonomic scope" value="Bacteria"/>
</dbReference>
<keyword evidence="1" id="KW-0812">Transmembrane</keyword>
<dbReference type="Proteomes" id="UP000006443">
    <property type="component" value="Unassembled WGS sequence"/>
</dbReference>
<accession>C0GIY5</accession>
<name>C0GIY5_DETAL</name>
<comment type="subcellular location">
    <subcellularLocation>
        <location evidence="1">Cell membrane</location>
        <topology evidence="1">Multi-pass membrane protein</topology>
    </subcellularLocation>
</comment>
<reference evidence="2 3" key="1">
    <citation type="submission" date="2009-02" db="EMBL/GenBank/DDBJ databases">
        <title>Sequencing of the draft genome and assembly of Dethiobacter alkaliphilus AHT 1.</title>
        <authorList>
            <consortium name="US DOE Joint Genome Institute (JGI-PGF)"/>
            <person name="Lucas S."/>
            <person name="Copeland A."/>
            <person name="Lapidus A."/>
            <person name="Glavina del Rio T."/>
            <person name="Dalin E."/>
            <person name="Tice H."/>
            <person name="Bruce D."/>
            <person name="Goodwin L."/>
            <person name="Pitluck S."/>
            <person name="Larimer F."/>
            <person name="Land M.L."/>
            <person name="Hauser L."/>
            <person name="Muyzer G."/>
        </authorList>
    </citation>
    <scope>NUCLEOTIDE SEQUENCE [LARGE SCALE GENOMIC DNA]</scope>
    <source>
        <strain evidence="2 3">AHT 1</strain>
    </source>
</reference>
<proteinExistence type="inferred from homology"/>
<keyword evidence="3" id="KW-1185">Reference proteome</keyword>
<dbReference type="GO" id="GO:0005886">
    <property type="term" value="C:plasma membrane"/>
    <property type="evidence" value="ECO:0007669"/>
    <property type="project" value="UniProtKB-SubCell"/>
</dbReference>
<dbReference type="PANTHER" id="PTHR34300">
    <property type="entry name" value="QUEUOSINE PRECURSOR TRANSPORTER-RELATED"/>
    <property type="match status" value="1"/>
</dbReference>
<dbReference type="EMBL" id="ACJM01000013">
    <property type="protein sequence ID" value="EEG76799.1"/>
    <property type="molecule type" value="Genomic_DNA"/>
</dbReference>
<gene>
    <name evidence="2" type="ORF">DealDRAFT_2444</name>
</gene>
<organism evidence="2 3">
    <name type="scientific">Dethiobacter alkaliphilus AHT 1</name>
    <dbReference type="NCBI Taxonomy" id="555088"/>
    <lineage>
        <taxon>Bacteria</taxon>
        <taxon>Bacillati</taxon>
        <taxon>Bacillota</taxon>
        <taxon>Dethiobacteria</taxon>
        <taxon>Dethiobacterales</taxon>
        <taxon>Dethiobacteraceae</taxon>
        <taxon>Dethiobacter</taxon>
    </lineage>
</organism>
<keyword evidence="1" id="KW-0813">Transport</keyword>
<dbReference type="NCBIfam" id="TIGR00697">
    <property type="entry name" value="queuosine precursor transporter"/>
    <property type="match status" value="1"/>
</dbReference>
<dbReference type="STRING" id="555088.DealDRAFT_2444"/>
<dbReference type="RefSeq" id="WP_008517826.1">
    <property type="nucleotide sequence ID" value="NZ_ACJM01000013.1"/>
</dbReference>
<evidence type="ECO:0000313" key="3">
    <source>
        <dbReference type="Proteomes" id="UP000006443"/>
    </source>
</evidence>
<dbReference type="AlphaFoldDB" id="C0GIY5"/>
<dbReference type="InterPro" id="IPR003744">
    <property type="entry name" value="YhhQ"/>
</dbReference>
<evidence type="ECO:0000313" key="2">
    <source>
        <dbReference type="EMBL" id="EEG76799.1"/>
    </source>
</evidence>
<sequence length="229" mass="24881">MNSTPQMQGNHSGFSSDDKLFLLISCCFVTLLVISNIIAAKIIMVGNIVAPAAVLGYSLTFLATDTMSEVWGKERTRFVVNVGFFVSVLAALLVRGAIAMPAAPFWEGQAEFVTVLGGNLRITVASLAAYLISQHHDVWAFQFWKRKTGGRHLWLRNNLSTGVSQLLDTALFITLAFAGTATPLLPMILGQYILKVAIALLDTPLVYLAVHLIRKKNTPTATGANMTTR</sequence>
<keyword evidence="1" id="KW-0472">Membrane</keyword>
<keyword evidence="1" id="KW-1003">Cell membrane</keyword>
<dbReference type="Pfam" id="PF02592">
    <property type="entry name" value="Vut_1"/>
    <property type="match status" value="1"/>
</dbReference>